<feature type="region of interest" description="Disordered" evidence="1">
    <location>
        <begin position="1"/>
        <end position="23"/>
    </location>
</feature>
<sequence>MDDNISSTEFEPLFIREEAGEPERTAVVQRECGPAQPGLPFTGTQRNPSTLIKPYLREMDDLLKSCEELTCIPFGFSESFTETSLLKSTPGQSKEEVTMEGYAETRESPQAYLSTGYMDTHMDGAGTEDEPAQGQLQSTDTTEASHQTEMPVTSVGNKLSNAMVEYEGQLLGMLAMLESCMEEAGMDFEPQGWAADESQEYVHISKNPHLCKGTTLVPSQQEAPGKLEAQAMQLESWASQHAEGDKVSEDSRNGLTVGPTTNKSQRNPLLYCDNMVGDSTERLESSGKTDQGVLDSQSSFPGPSDENENDPMYCEGTKMRYMFDDGTEAKGDITGIVVEDTDVPAEERQELVMGTIDLRSVRNELGELGSQMEERIQEVQHLEKRRRELLAELLELRGNTNREEEAEGSTEEEEVTEERMDSRVSELMNMLRSEEEGRRQERKKEMQSLKEERAEEERRLWKVNLERQGLHEELRRLKRRLFAMVRECTHSQASMNNQRREVELLKREEEKLQSLVLQLTEESCQVRSAQQQQLLELQAKLHAQSSSQSSSPQEELIECRRHSCGDIQQYLQGGLRALEDRYEPILLALLKRREATAGALVKAKEQAHELKAQMGPLRDEIQKLKLQRACLGEKLNLCHTHRREDVGQYKVIGVRINCHCTLVKAVSCFAKHFTFTTFTGDSVLPGGEQQRTDDRVEDSEEKKQRDRGVERQTHQTTPPLQVTVLHLYCNL</sequence>
<feature type="compositionally biased region" description="Basic and acidic residues" evidence="1">
    <location>
        <begin position="14"/>
        <end position="23"/>
    </location>
</feature>
<feature type="region of interest" description="Disordered" evidence="1">
    <location>
        <begin position="237"/>
        <end position="312"/>
    </location>
</feature>
<feature type="compositionally biased region" description="Basic and acidic residues" evidence="1">
    <location>
        <begin position="690"/>
        <end position="713"/>
    </location>
</feature>
<feature type="compositionally biased region" description="Polar residues" evidence="1">
    <location>
        <begin position="258"/>
        <end position="267"/>
    </location>
</feature>
<feature type="compositionally biased region" description="Basic and acidic residues" evidence="1">
    <location>
        <begin position="242"/>
        <end position="252"/>
    </location>
</feature>
<dbReference type="Ensembl" id="ENSSMAT00000034331.2">
    <property type="protein sequence ID" value="ENSSMAP00000033903.2"/>
    <property type="gene ID" value="ENSSMAG00000020740.2"/>
</dbReference>
<feature type="compositionally biased region" description="Polar residues" evidence="1">
    <location>
        <begin position="134"/>
        <end position="151"/>
    </location>
</feature>
<feature type="region of interest" description="Disordered" evidence="1">
    <location>
        <begin position="432"/>
        <end position="451"/>
    </location>
</feature>
<name>A0A8D3BGL1_SCOMX</name>
<dbReference type="PANTHER" id="PTHR47147:SF1">
    <property type="entry name" value="SYNCOILIN"/>
    <property type="match status" value="1"/>
</dbReference>
<feature type="compositionally biased region" description="Acidic residues" evidence="1">
    <location>
        <begin position="404"/>
        <end position="416"/>
    </location>
</feature>
<evidence type="ECO:0000313" key="3">
    <source>
        <dbReference type="Proteomes" id="UP000694558"/>
    </source>
</evidence>
<protein>
    <recommendedName>
        <fullName evidence="4">Syncoilin-like</fullName>
    </recommendedName>
</protein>
<dbReference type="GeneTree" id="ENSGT00390000018108"/>
<dbReference type="InterPro" id="IPR027702">
    <property type="entry name" value="Syncoilin"/>
</dbReference>
<feature type="region of interest" description="Disordered" evidence="1">
    <location>
        <begin position="398"/>
        <end position="424"/>
    </location>
</feature>
<evidence type="ECO:0000313" key="2">
    <source>
        <dbReference type="Ensembl" id="ENSSMAP00000033903.2"/>
    </source>
</evidence>
<evidence type="ECO:0000256" key="1">
    <source>
        <dbReference type="SAM" id="MobiDB-lite"/>
    </source>
</evidence>
<reference evidence="2" key="2">
    <citation type="submission" date="2025-08" db="UniProtKB">
        <authorList>
            <consortium name="Ensembl"/>
        </authorList>
    </citation>
    <scope>IDENTIFICATION</scope>
</reference>
<gene>
    <name evidence="2" type="primary">LOC118311210</name>
</gene>
<feature type="compositionally biased region" description="Polar residues" evidence="1">
    <location>
        <begin position="288"/>
        <end position="301"/>
    </location>
</feature>
<dbReference type="AlphaFoldDB" id="A0A8D3BGL1"/>
<dbReference type="Proteomes" id="UP000694558">
    <property type="component" value="Chromosome 7"/>
</dbReference>
<evidence type="ECO:0008006" key="4">
    <source>
        <dbReference type="Google" id="ProtNLM"/>
    </source>
</evidence>
<dbReference type="PANTHER" id="PTHR47147">
    <property type="entry name" value="SYNCOILIN"/>
    <property type="match status" value="1"/>
</dbReference>
<organism evidence="2 3">
    <name type="scientific">Scophthalmus maximus</name>
    <name type="common">Turbot</name>
    <name type="synonym">Psetta maxima</name>
    <dbReference type="NCBI Taxonomy" id="52904"/>
    <lineage>
        <taxon>Eukaryota</taxon>
        <taxon>Metazoa</taxon>
        <taxon>Chordata</taxon>
        <taxon>Craniata</taxon>
        <taxon>Vertebrata</taxon>
        <taxon>Euteleostomi</taxon>
        <taxon>Actinopterygii</taxon>
        <taxon>Neopterygii</taxon>
        <taxon>Teleostei</taxon>
        <taxon>Neoteleostei</taxon>
        <taxon>Acanthomorphata</taxon>
        <taxon>Carangaria</taxon>
        <taxon>Pleuronectiformes</taxon>
        <taxon>Pleuronectoidei</taxon>
        <taxon>Scophthalmidae</taxon>
        <taxon>Scophthalmus</taxon>
    </lineage>
</organism>
<feature type="region of interest" description="Disordered" evidence="1">
    <location>
        <begin position="684"/>
        <end position="716"/>
    </location>
</feature>
<reference evidence="2" key="1">
    <citation type="submission" date="2023-05" db="EMBL/GenBank/DDBJ databases">
        <title>High-quality long-read genome of Scophthalmus maximus.</title>
        <authorList>
            <person name="Lien S."/>
            <person name="Martinez P."/>
        </authorList>
    </citation>
    <scope>NUCLEOTIDE SEQUENCE [LARGE SCALE GENOMIC DNA]</scope>
</reference>
<dbReference type="GO" id="GO:0005882">
    <property type="term" value="C:intermediate filament"/>
    <property type="evidence" value="ECO:0007669"/>
    <property type="project" value="InterPro"/>
</dbReference>
<proteinExistence type="predicted"/>
<feature type="region of interest" description="Disordered" evidence="1">
    <location>
        <begin position="122"/>
        <end position="151"/>
    </location>
</feature>
<accession>A0A8D3BGL1</accession>